<accession>A0A6A6NNY0</accession>
<sequence length="113" mass="13340">CIGCDRYFTTYHGMILHVESNTCSSGIRLVDLNRLAAQLYQWHWFVDPLLRMDLLNGCNMRHELPFKCSGCGCWFRKLSSLFNHISSRRCDTDIDDYPVKKLTHWLEVGYYRS</sequence>
<name>A0A6A6NNY0_9PEZI</name>
<evidence type="ECO:0008006" key="3">
    <source>
        <dbReference type="Google" id="ProtNLM"/>
    </source>
</evidence>
<proteinExistence type="predicted"/>
<dbReference type="EMBL" id="MU001698">
    <property type="protein sequence ID" value="KAF2453379.1"/>
    <property type="molecule type" value="Genomic_DNA"/>
</dbReference>
<reference evidence="1" key="1">
    <citation type="journal article" date="2020" name="Stud. Mycol.">
        <title>101 Dothideomycetes genomes: a test case for predicting lifestyles and emergence of pathogens.</title>
        <authorList>
            <person name="Haridas S."/>
            <person name="Albert R."/>
            <person name="Binder M."/>
            <person name="Bloem J."/>
            <person name="Labutti K."/>
            <person name="Salamov A."/>
            <person name="Andreopoulos B."/>
            <person name="Baker S."/>
            <person name="Barry K."/>
            <person name="Bills G."/>
            <person name="Bluhm B."/>
            <person name="Cannon C."/>
            <person name="Castanera R."/>
            <person name="Culley D."/>
            <person name="Daum C."/>
            <person name="Ezra D."/>
            <person name="Gonzalez J."/>
            <person name="Henrissat B."/>
            <person name="Kuo A."/>
            <person name="Liang C."/>
            <person name="Lipzen A."/>
            <person name="Lutzoni F."/>
            <person name="Magnuson J."/>
            <person name="Mondo S."/>
            <person name="Nolan M."/>
            <person name="Ohm R."/>
            <person name="Pangilinan J."/>
            <person name="Park H.-J."/>
            <person name="Ramirez L."/>
            <person name="Alfaro M."/>
            <person name="Sun H."/>
            <person name="Tritt A."/>
            <person name="Yoshinaga Y."/>
            <person name="Zwiers L.-H."/>
            <person name="Turgeon B."/>
            <person name="Goodwin S."/>
            <person name="Spatafora J."/>
            <person name="Crous P."/>
            <person name="Grigoriev I."/>
        </authorList>
    </citation>
    <scope>NUCLEOTIDE SEQUENCE</scope>
    <source>
        <strain evidence="1">ATCC 16933</strain>
    </source>
</reference>
<dbReference type="AlphaFoldDB" id="A0A6A6NNY0"/>
<dbReference type="Proteomes" id="UP000799766">
    <property type="component" value="Unassembled WGS sequence"/>
</dbReference>
<evidence type="ECO:0000313" key="2">
    <source>
        <dbReference type="Proteomes" id="UP000799766"/>
    </source>
</evidence>
<protein>
    <recommendedName>
        <fullName evidence="3">C2H2-type domain-containing protein</fullName>
    </recommendedName>
</protein>
<keyword evidence="2" id="KW-1185">Reference proteome</keyword>
<evidence type="ECO:0000313" key="1">
    <source>
        <dbReference type="EMBL" id="KAF2453379.1"/>
    </source>
</evidence>
<gene>
    <name evidence="1" type="ORF">BDY21DRAFT_293286</name>
</gene>
<feature type="non-terminal residue" evidence="1">
    <location>
        <position position="1"/>
    </location>
</feature>
<organism evidence="1 2">
    <name type="scientific">Lineolata rhizophorae</name>
    <dbReference type="NCBI Taxonomy" id="578093"/>
    <lineage>
        <taxon>Eukaryota</taxon>
        <taxon>Fungi</taxon>
        <taxon>Dikarya</taxon>
        <taxon>Ascomycota</taxon>
        <taxon>Pezizomycotina</taxon>
        <taxon>Dothideomycetes</taxon>
        <taxon>Dothideomycetes incertae sedis</taxon>
        <taxon>Lineolatales</taxon>
        <taxon>Lineolataceae</taxon>
        <taxon>Lineolata</taxon>
    </lineage>
</organism>
<dbReference type="OrthoDB" id="6105938at2759"/>